<accession>A0A9P6JHJ5</accession>
<gene>
    <name evidence="2" type="ORF">CPB83DRAFT_900632</name>
</gene>
<proteinExistence type="predicted"/>
<protein>
    <submittedName>
        <fullName evidence="2">Uncharacterized protein</fullName>
    </submittedName>
</protein>
<dbReference type="OrthoDB" id="3062477at2759"/>
<evidence type="ECO:0000313" key="2">
    <source>
        <dbReference type="EMBL" id="KAF9521506.1"/>
    </source>
</evidence>
<evidence type="ECO:0000313" key="3">
    <source>
        <dbReference type="Proteomes" id="UP000807306"/>
    </source>
</evidence>
<feature type="compositionally biased region" description="Low complexity" evidence="1">
    <location>
        <begin position="30"/>
        <end position="42"/>
    </location>
</feature>
<name>A0A9P6JHJ5_9AGAR</name>
<reference evidence="2" key="1">
    <citation type="submission" date="2020-11" db="EMBL/GenBank/DDBJ databases">
        <authorList>
            <consortium name="DOE Joint Genome Institute"/>
            <person name="Ahrendt S."/>
            <person name="Riley R."/>
            <person name="Andreopoulos W."/>
            <person name="Labutti K."/>
            <person name="Pangilinan J."/>
            <person name="Ruiz-Duenas F.J."/>
            <person name="Barrasa J.M."/>
            <person name="Sanchez-Garcia M."/>
            <person name="Camarero S."/>
            <person name="Miyauchi S."/>
            <person name="Serrano A."/>
            <person name="Linde D."/>
            <person name="Babiker R."/>
            <person name="Drula E."/>
            <person name="Ayuso-Fernandez I."/>
            <person name="Pacheco R."/>
            <person name="Padilla G."/>
            <person name="Ferreira P."/>
            <person name="Barriuso J."/>
            <person name="Kellner H."/>
            <person name="Castanera R."/>
            <person name="Alfaro M."/>
            <person name="Ramirez L."/>
            <person name="Pisabarro A.G."/>
            <person name="Kuo A."/>
            <person name="Tritt A."/>
            <person name="Lipzen A."/>
            <person name="He G."/>
            <person name="Yan M."/>
            <person name="Ng V."/>
            <person name="Cullen D."/>
            <person name="Martin F."/>
            <person name="Rosso M.-N."/>
            <person name="Henrissat B."/>
            <person name="Hibbett D."/>
            <person name="Martinez A.T."/>
            <person name="Grigoriev I.V."/>
        </authorList>
    </citation>
    <scope>NUCLEOTIDE SEQUENCE</scope>
    <source>
        <strain evidence="2">CBS 506.95</strain>
    </source>
</reference>
<feature type="region of interest" description="Disordered" evidence="1">
    <location>
        <begin position="270"/>
        <end position="353"/>
    </location>
</feature>
<feature type="region of interest" description="Disordered" evidence="1">
    <location>
        <begin position="373"/>
        <end position="455"/>
    </location>
</feature>
<dbReference type="AlphaFoldDB" id="A0A9P6JHJ5"/>
<feature type="compositionally biased region" description="Polar residues" evidence="1">
    <location>
        <begin position="11"/>
        <end position="29"/>
    </location>
</feature>
<evidence type="ECO:0000256" key="1">
    <source>
        <dbReference type="SAM" id="MobiDB-lite"/>
    </source>
</evidence>
<feature type="region of interest" description="Disordered" evidence="1">
    <location>
        <begin position="476"/>
        <end position="507"/>
    </location>
</feature>
<comment type="caution">
    <text evidence="2">The sequence shown here is derived from an EMBL/GenBank/DDBJ whole genome shotgun (WGS) entry which is preliminary data.</text>
</comment>
<dbReference type="EMBL" id="MU158039">
    <property type="protein sequence ID" value="KAF9521506.1"/>
    <property type="molecule type" value="Genomic_DNA"/>
</dbReference>
<keyword evidence="3" id="KW-1185">Reference proteome</keyword>
<feature type="compositionally biased region" description="Acidic residues" evidence="1">
    <location>
        <begin position="476"/>
        <end position="503"/>
    </location>
</feature>
<sequence>MSEPRAKRVRTNSVLNESQTSPQFEPTQVLSSAPSSPYSLPIASPPPEDNTSIPCGDPLCIDPKCLAAPKVTAYIYPPLHYHVPPTEDEKDRHCRDPIICELPKFGDFARIVKQSHLRHRMGGPDEEHKYFIWCPDKEDWVRVFMDDDILFRAPQTLRMSAPAVAMLPTPISRQSVLDNAQEEVAAANARIKAARTMKSLADKMRKQTTSQKNAKKVRQKEASRELSLAEEELLSAEKKLVAAQEIENDPSIQETHPSHETKELNVQIKNTQDAQPQHGNKTGLQDRSLDQTASQSKEMTTDRPAVNVHRGDQEESESQEAHSGPQDRDRNAGQSKEAAADKPTKTPACATTLLAQSNGGHLRDEEHLKEAAQISGIQVASTPVGRNGEADMDIDVDNQDQGLGDQGPRLSSNKRNASLASLDTEETIDPPEGTASKKTRVDDQSGTVAADQADERNAQQAEYQMLNRILKVVEADENENDDSDNEEPLDQDDLSDTDTEEEKESGCERFLARKKWKAPPLSIADRKLFRWAPTDAAKGLIEVEVADAIFGFLTKDIAIKAPIRKIIREDPTVFPEQITSSRELVIHILSTDDDNIFCLSHHTNDRANHKRDGWGKPDAVLVGVPGKRRANNPKQHTYVSRVEGYLNCGCRMDDALLDFWISRRLQIKGTVDGERRAEMMVSSDYFGTRERGFVLNAFKNWVTKASVGDLYQEGLEDNAYSEYFSTLVIKNHLNKLNNIHRGKATWKLVKEGLTEAADS</sequence>
<feature type="region of interest" description="Disordered" evidence="1">
    <location>
        <begin position="1"/>
        <end position="49"/>
    </location>
</feature>
<feature type="compositionally biased region" description="Polar residues" evidence="1">
    <location>
        <begin position="270"/>
        <end position="298"/>
    </location>
</feature>
<feature type="region of interest" description="Disordered" evidence="1">
    <location>
        <begin position="203"/>
        <end position="225"/>
    </location>
</feature>
<organism evidence="2 3">
    <name type="scientific">Crepidotus variabilis</name>
    <dbReference type="NCBI Taxonomy" id="179855"/>
    <lineage>
        <taxon>Eukaryota</taxon>
        <taxon>Fungi</taxon>
        <taxon>Dikarya</taxon>
        <taxon>Basidiomycota</taxon>
        <taxon>Agaricomycotina</taxon>
        <taxon>Agaricomycetes</taxon>
        <taxon>Agaricomycetidae</taxon>
        <taxon>Agaricales</taxon>
        <taxon>Agaricineae</taxon>
        <taxon>Crepidotaceae</taxon>
        <taxon>Crepidotus</taxon>
    </lineage>
</organism>
<feature type="compositionally biased region" description="Polar residues" evidence="1">
    <location>
        <begin position="409"/>
        <end position="421"/>
    </location>
</feature>
<dbReference type="Proteomes" id="UP000807306">
    <property type="component" value="Unassembled WGS sequence"/>
</dbReference>